<dbReference type="Proteomes" id="UP000789525">
    <property type="component" value="Unassembled WGS sequence"/>
</dbReference>
<organism evidence="1 2">
    <name type="scientific">Acaulospora colombiana</name>
    <dbReference type="NCBI Taxonomy" id="27376"/>
    <lineage>
        <taxon>Eukaryota</taxon>
        <taxon>Fungi</taxon>
        <taxon>Fungi incertae sedis</taxon>
        <taxon>Mucoromycota</taxon>
        <taxon>Glomeromycotina</taxon>
        <taxon>Glomeromycetes</taxon>
        <taxon>Diversisporales</taxon>
        <taxon>Acaulosporaceae</taxon>
        <taxon>Acaulospora</taxon>
    </lineage>
</organism>
<evidence type="ECO:0000313" key="2">
    <source>
        <dbReference type="Proteomes" id="UP000789525"/>
    </source>
</evidence>
<comment type="caution">
    <text evidence="1">The sequence shown here is derived from an EMBL/GenBank/DDBJ whole genome shotgun (WGS) entry which is preliminary data.</text>
</comment>
<evidence type="ECO:0000313" key="1">
    <source>
        <dbReference type="EMBL" id="CAG8590415.1"/>
    </source>
</evidence>
<gene>
    <name evidence="1" type="ORF">ACOLOM_LOCUS6299</name>
</gene>
<reference evidence="1" key="1">
    <citation type="submission" date="2021-06" db="EMBL/GenBank/DDBJ databases">
        <authorList>
            <person name="Kallberg Y."/>
            <person name="Tangrot J."/>
            <person name="Rosling A."/>
        </authorList>
    </citation>
    <scope>NUCLEOTIDE SEQUENCE</scope>
    <source>
        <strain evidence="1">CL356</strain>
    </source>
</reference>
<dbReference type="EMBL" id="CAJVPT010012799">
    <property type="protein sequence ID" value="CAG8590415.1"/>
    <property type="molecule type" value="Genomic_DNA"/>
</dbReference>
<name>A0ACA9MHK0_9GLOM</name>
<accession>A0ACA9MHK0</accession>
<keyword evidence="2" id="KW-1185">Reference proteome</keyword>
<proteinExistence type="predicted"/>
<sequence length="368" mass="40582">MRWLIVARGLSGIGGGGIVNSVWVLTTEIVPPGSQAKWSQALSVTWSASAVAGPILGGSFVAPSSLLNAWAIPLMITSSLGSISWRWALFADHIALLYVDNNDLDGGPLQSMPVSRLYSTPAINSLPLVYINLPIGMAALTMLWYFLRRVHLVRKLPDGSEDTRPRNVALKHALRTIPLIQSLSFAVMNPPALYTTSTSLYDTVGEELGSHICLSPSFYLWLNRPPHLWRVRSDPRRDLGDVPAQSIECITSLGNIQKTHHRQYSHHFDFAQFCIHGRNLLHPALLSGSPWNVTARSRNASFTVLAWCCFGDDSNGLVHQLAPWAPVDRSHRQDLHCLGVGIICNRLWCVLFSFSIAHPPPTFPLPPP</sequence>
<protein>
    <submittedName>
        <fullName evidence="1">6756_t:CDS:1</fullName>
    </submittedName>
</protein>